<dbReference type="KEGG" id="rtn:A6122_0212"/>
<evidence type="ECO:0000259" key="6">
    <source>
        <dbReference type="Pfam" id="PF02872"/>
    </source>
</evidence>
<dbReference type="SUPFAM" id="SSF55816">
    <property type="entry name" value="5'-nucleotidase (syn. UDP-sugar hydrolase), C-terminal domain"/>
    <property type="match status" value="1"/>
</dbReference>
<feature type="compositionally biased region" description="Low complexity" evidence="3">
    <location>
        <begin position="611"/>
        <end position="635"/>
    </location>
</feature>
<dbReference type="GO" id="GO:0009166">
    <property type="term" value="P:nucleotide catabolic process"/>
    <property type="evidence" value="ECO:0007669"/>
    <property type="project" value="InterPro"/>
</dbReference>
<evidence type="ECO:0000313" key="7">
    <source>
        <dbReference type="EMBL" id="AND15376.1"/>
    </source>
</evidence>
<reference evidence="7 8" key="1">
    <citation type="submission" date="2016-05" db="EMBL/GenBank/DDBJ databases">
        <title>Complete genome sequence of Rathayibacter tritici NCPPB 1953.</title>
        <authorList>
            <person name="Park J."/>
            <person name="Lee H.-H."/>
            <person name="Lee S.-W."/>
            <person name="Seo Y.-S."/>
        </authorList>
    </citation>
    <scope>NUCLEOTIDE SEQUENCE [LARGE SCALE GENOMIC DNA]</scope>
    <source>
        <strain evidence="7 8">NCPPB 1953</strain>
    </source>
</reference>
<dbReference type="SUPFAM" id="SSF56300">
    <property type="entry name" value="Metallo-dependent phosphatases"/>
    <property type="match status" value="1"/>
</dbReference>
<keyword evidence="1 2" id="KW-0732">Signal</keyword>
<keyword evidence="4" id="KW-1133">Transmembrane helix</keyword>
<evidence type="ECO:0000256" key="4">
    <source>
        <dbReference type="SAM" id="Phobius"/>
    </source>
</evidence>
<dbReference type="Pfam" id="PF00149">
    <property type="entry name" value="Metallophos"/>
    <property type="match status" value="1"/>
</dbReference>
<dbReference type="InterPro" id="IPR029052">
    <property type="entry name" value="Metallo-depent_PP-like"/>
</dbReference>
<evidence type="ECO:0000313" key="8">
    <source>
        <dbReference type="Proteomes" id="UP000077071"/>
    </source>
</evidence>
<evidence type="ECO:0000259" key="5">
    <source>
        <dbReference type="Pfam" id="PF00149"/>
    </source>
</evidence>
<feature type="region of interest" description="Disordered" evidence="3">
    <location>
        <begin position="600"/>
        <end position="639"/>
    </location>
</feature>
<dbReference type="Gene3D" id="3.60.21.10">
    <property type="match status" value="1"/>
</dbReference>
<evidence type="ECO:0000256" key="1">
    <source>
        <dbReference type="ARBA" id="ARBA00022729"/>
    </source>
</evidence>
<comment type="similarity">
    <text evidence="2">Belongs to the 5'-nucleotidase family.</text>
</comment>
<dbReference type="Pfam" id="PF02872">
    <property type="entry name" value="5_nucleotid_C"/>
    <property type="match status" value="1"/>
</dbReference>
<dbReference type="Gene3D" id="3.90.780.10">
    <property type="entry name" value="5'-Nucleotidase, C-terminal domain"/>
    <property type="match status" value="1"/>
</dbReference>
<keyword evidence="2" id="KW-0547">Nucleotide-binding</keyword>
<dbReference type="OrthoDB" id="1016457at2"/>
<feature type="chain" id="PRO_5007747550" evidence="2">
    <location>
        <begin position="27"/>
        <end position="674"/>
    </location>
</feature>
<name>A0A160KPK4_9MICO</name>
<dbReference type="InterPro" id="IPR006179">
    <property type="entry name" value="5_nucleotidase/apyrase"/>
</dbReference>
<dbReference type="GO" id="GO:0030288">
    <property type="term" value="C:outer membrane-bounded periplasmic space"/>
    <property type="evidence" value="ECO:0007669"/>
    <property type="project" value="TreeGrafter"/>
</dbReference>
<feature type="signal peptide" evidence="2">
    <location>
        <begin position="1"/>
        <end position="26"/>
    </location>
</feature>
<dbReference type="InterPro" id="IPR004843">
    <property type="entry name" value="Calcineurin-like_PHP"/>
</dbReference>
<dbReference type="PATRIC" id="fig|33888.3.peg.248"/>
<accession>A0A160KPK4</accession>
<feature type="domain" description="Calcineurin-like phosphoesterase" evidence="5">
    <location>
        <begin position="40"/>
        <end position="281"/>
    </location>
</feature>
<feature type="domain" description="5'-Nucleotidase C-terminal" evidence="6">
    <location>
        <begin position="374"/>
        <end position="555"/>
    </location>
</feature>
<keyword evidence="4" id="KW-0812">Transmembrane</keyword>
<dbReference type="EMBL" id="CP015515">
    <property type="protein sequence ID" value="AND15376.1"/>
    <property type="molecule type" value="Genomic_DNA"/>
</dbReference>
<dbReference type="InterPro" id="IPR036907">
    <property type="entry name" value="5'-Nucleotdase_C_sf"/>
</dbReference>
<protein>
    <submittedName>
        <fullName evidence="7">Bifunctional metallophosphatase/5'-nucleotidase</fullName>
    </submittedName>
</protein>
<evidence type="ECO:0000256" key="2">
    <source>
        <dbReference type="RuleBase" id="RU362119"/>
    </source>
</evidence>
<dbReference type="GO" id="GO:0000166">
    <property type="term" value="F:nucleotide binding"/>
    <property type="evidence" value="ECO:0007669"/>
    <property type="project" value="UniProtKB-KW"/>
</dbReference>
<keyword evidence="4" id="KW-0472">Membrane</keyword>
<keyword evidence="8" id="KW-1185">Reference proteome</keyword>
<dbReference type="PANTHER" id="PTHR11575">
    <property type="entry name" value="5'-NUCLEOTIDASE-RELATED"/>
    <property type="match status" value="1"/>
</dbReference>
<dbReference type="InterPro" id="IPR008334">
    <property type="entry name" value="5'-Nucleotdase_C"/>
</dbReference>
<evidence type="ECO:0000256" key="3">
    <source>
        <dbReference type="SAM" id="MobiDB-lite"/>
    </source>
</evidence>
<dbReference type="RefSeq" id="WP_068250555.1">
    <property type="nucleotide sequence ID" value="NZ_CP015515.1"/>
</dbReference>
<feature type="transmembrane region" description="Helical" evidence="4">
    <location>
        <begin position="648"/>
        <end position="668"/>
    </location>
</feature>
<dbReference type="Proteomes" id="UP000077071">
    <property type="component" value="Chromosome"/>
</dbReference>
<organism evidence="7 8">
    <name type="scientific">Rathayibacter tritici</name>
    <dbReference type="NCBI Taxonomy" id="33888"/>
    <lineage>
        <taxon>Bacteria</taxon>
        <taxon>Bacillati</taxon>
        <taxon>Actinomycetota</taxon>
        <taxon>Actinomycetes</taxon>
        <taxon>Micrococcales</taxon>
        <taxon>Microbacteriaceae</taxon>
        <taxon>Rathayibacter</taxon>
    </lineage>
</organism>
<dbReference type="AlphaFoldDB" id="A0A160KPK4"/>
<dbReference type="GO" id="GO:0016787">
    <property type="term" value="F:hydrolase activity"/>
    <property type="evidence" value="ECO:0007669"/>
    <property type="project" value="UniProtKB-KW"/>
</dbReference>
<dbReference type="PRINTS" id="PR01607">
    <property type="entry name" value="APYRASEFAMLY"/>
</dbReference>
<dbReference type="PANTHER" id="PTHR11575:SF6">
    <property type="entry name" value="2',3'-CYCLIC-NUCLEOTIDE 2'-PHOSPHODIESTERASE_3'-NUCLEOTIDASE"/>
    <property type="match status" value="1"/>
</dbReference>
<keyword evidence="2" id="KW-0378">Hydrolase</keyword>
<sequence length="674" mass="70996">MRSLRAASLLAVVALGATTAAPLASAAPLDNGVELTLVSTTDTHGHVYDWDYFANAPYPAAGTLGLTRVATEVDRLRAEKGEESVLVMDNGDAIQGTPLTYYYGLGDGAAGVLSGETTHPMATAFNTIGYDAQVVGNHEYNYGLDMLSAYEGDLNAPLLGANVVDVATGKPYHDPYTLIEREIDGKTVTVGVLGLVTPGVHVWDKQYVDGVLEFQDMVAAAKQWVPIVQEQADVVVVLAHTGQGTVPDAEYDPADLNEDVVNNIATQVPGIDVVVAGHSHKDVPETLFTNVAGEQVLVTQPKFWAQGLTEVTLNLVPDAAGGFEVDWSAGSAPVAKPISATDIADESTALVDALAEQHATTIEYVNTPVAESVEELSAATSRYEDTPIIDFINTVQAQTVEAALEGTEWADLPVISQASPFSRTAVFPKGQVSIRDIAGLYIYENTLRGVELTGAEVREYLEFSARYFVQTAEGAVFDPETGTNAKTEDRPDGIPDYNYDAISGVDYVIDVSQPAGSRIRDLSHADGTPVADDERFVMAVNNYRQSGGGAYPAVAQAPLVYDERLEIRQLLIDWSTARGVIDRADFSDPNWSLTTQPAAAVPVAPGPTEPGTPTEQPEAPASPEPVTTGAPVAAGSGPGSLAETGADAAGLIGGALVLLLSGLALVIARHRRAA</sequence>
<dbReference type="STRING" id="33888.A6122_0212"/>
<proteinExistence type="inferred from homology"/>
<gene>
    <name evidence="7" type="ORF">A6122_0212</name>
</gene>